<evidence type="ECO:0000313" key="2">
    <source>
        <dbReference type="Ensembl" id="ENSCINP00000033970.1"/>
    </source>
</evidence>
<name>H2XWD6_CIOIN</name>
<dbReference type="Proteomes" id="UP000008144">
    <property type="component" value="Unassembled WGS sequence"/>
</dbReference>
<reference evidence="3" key="1">
    <citation type="journal article" date="2002" name="Science">
        <title>The draft genome of Ciona intestinalis: insights into chordate and vertebrate origins.</title>
        <authorList>
            <person name="Dehal P."/>
            <person name="Satou Y."/>
            <person name="Campbell R.K."/>
            <person name="Chapman J."/>
            <person name="Degnan B."/>
            <person name="De Tomaso A."/>
            <person name="Davidson B."/>
            <person name="Di Gregorio A."/>
            <person name="Gelpke M."/>
            <person name="Goodstein D.M."/>
            <person name="Harafuji N."/>
            <person name="Hastings K.E."/>
            <person name="Ho I."/>
            <person name="Hotta K."/>
            <person name="Huang W."/>
            <person name="Kawashima T."/>
            <person name="Lemaire P."/>
            <person name="Martinez D."/>
            <person name="Meinertzhagen I.A."/>
            <person name="Necula S."/>
            <person name="Nonaka M."/>
            <person name="Putnam N."/>
            <person name="Rash S."/>
            <person name="Saiga H."/>
            <person name="Satake M."/>
            <person name="Terry A."/>
            <person name="Yamada L."/>
            <person name="Wang H.G."/>
            <person name="Awazu S."/>
            <person name="Azumi K."/>
            <person name="Boore J."/>
            <person name="Branno M."/>
            <person name="Chin-Bow S."/>
            <person name="DeSantis R."/>
            <person name="Doyle S."/>
            <person name="Francino P."/>
            <person name="Keys D.N."/>
            <person name="Haga S."/>
            <person name="Hayashi H."/>
            <person name="Hino K."/>
            <person name="Imai K.S."/>
            <person name="Inaba K."/>
            <person name="Kano S."/>
            <person name="Kobayashi K."/>
            <person name="Kobayashi M."/>
            <person name="Lee B.I."/>
            <person name="Makabe K.W."/>
            <person name="Manohar C."/>
            <person name="Matassi G."/>
            <person name="Medina M."/>
            <person name="Mochizuki Y."/>
            <person name="Mount S."/>
            <person name="Morishita T."/>
            <person name="Miura S."/>
            <person name="Nakayama A."/>
            <person name="Nishizaka S."/>
            <person name="Nomoto H."/>
            <person name="Ohta F."/>
            <person name="Oishi K."/>
            <person name="Rigoutsos I."/>
            <person name="Sano M."/>
            <person name="Sasaki A."/>
            <person name="Sasakura Y."/>
            <person name="Shoguchi E."/>
            <person name="Shin-i T."/>
            <person name="Spagnuolo A."/>
            <person name="Stainier D."/>
            <person name="Suzuki M.M."/>
            <person name="Tassy O."/>
            <person name="Takatori N."/>
            <person name="Tokuoka M."/>
            <person name="Yagi K."/>
            <person name="Yoshizaki F."/>
            <person name="Wada S."/>
            <person name="Zhang C."/>
            <person name="Hyatt P.D."/>
            <person name="Larimer F."/>
            <person name="Detter C."/>
            <person name="Doggett N."/>
            <person name="Glavina T."/>
            <person name="Hawkins T."/>
            <person name="Richardson P."/>
            <person name="Lucas S."/>
            <person name="Kohara Y."/>
            <person name="Levine M."/>
            <person name="Satoh N."/>
            <person name="Rokhsar D.S."/>
        </authorList>
    </citation>
    <scope>NUCLEOTIDE SEQUENCE [LARGE SCALE GENOMIC DNA]</scope>
</reference>
<organism evidence="2 3">
    <name type="scientific">Ciona intestinalis</name>
    <name type="common">Transparent sea squirt</name>
    <name type="synonym">Ascidia intestinalis</name>
    <dbReference type="NCBI Taxonomy" id="7719"/>
    <lineage>
        <taxon>Eukaryota</taxon>
        <taxon>Metazoa</taxon>
        <taxon>Chordata</taxon>
        <taxon>Tunicata</taxon>
        <taxon>Ascidiacea</taxon>
        <taxon>Phlebobranchia</taxon>
        <taxon>Cionidae</taxon>
        <taxon>Ciona</taxon>
    </lineage>
</organism>
<sequence length="68" mass="7601">MDRKIVFALLLLMSLQVVLGVSLDDQPDFETEIEDEIAAAVDDGWLGYKPTNAQDGWLGYMPKNAQDE</sequence>
<accession>H2XWD6</accession>
<evidence type="ECO:0000313" key="3">
    <source>
        <dbReference type="Proteomes" id="UP000008144"/>
    </source>
</evidence>
<protein>
    <submittedName>
        <fullName evidence="2">Uncharacterized LOC100177814</fullName>
    </submittedName>
</protein>
<dbReference type="HOGENOM" id="CLU_2793236_0_0_1"/>
<feature type="signal peptide" evidence="1">
    <location>
        <begin position="1"/>
        <end position="20"/>
    </location>
</feature>
<dbReference type="AlphaFoldDB" id="H2XWD6"/>
<keyword evidence="1" id="KW-0732">Signal</keyword>
<reference evidence="2" key="2">
    <citation type="submission" date="2025-08" db="UniProtKB">
        <authorList>
            <consortium name="Ensembl"/>
        </authorList>
    </citation>
    <scope>IDENTIFICATION</scope>
</reference>
<proteinExistence type="predicted"/>
<gene>
    <name evidence="2" type="primary">LOC100177814</name>
</gene>
<feature type="chain" id="PRO_5003577535" evidence="1">
    <location>
        <begin position="21"/>
        <end position="68"/>
    </location>
</feature>
<dbReference type="Ensembl" id="ENSCINT00000033656.1">
    <property type="protein sequence ID" value="ENSCINP00000033970.1"/>
    <property type="gene ID" value="ENSCING00000020686.1"/>
</dbReference>
<keyword evidence="3" id="KW-1185">Reference proteome</keyword>
<evidence type="ECO:0000256" key="1">
    <source>
        <dbReference type="SAM" id="SignalP"/>
    </source>
</evidence>
<dbReference type="InParanoid" id="H2XWD6"/>
<reference evidence="2" key="3">
    <citation type="submission" date="2025-09" db="UniProtKB">
        <authorList>
            <consortium name="Ensembl"/>
        </authorList>
    </citation>
    <scope>IDENTIFICATION</scope>
</reference>